<name>A0A3G5AAL7_9VIRU</name>
<gene>
    <name evidence="1" type="ORF">Hyperionvirus21_10</name>
</gene>
<proteinExistence type="predicted"/>
<dbReference type="EMBL" id="MK072403">
    <property type="protein sequence ID" value="AYV84276.1"/>
    <property type="molecule type" value="Genomic_DNA"/>
</dbReference>
<accession>A0A3G5AAL7</accession>
<organism evidence="1">
    <name type="scientific">Hyperionvirus sp</name>
    <dbReference type="NCBI Taxonomy" id="2487770"/>
    <lineage>
        <taxon>Viruses</taxon>
        <taxon>Varidnaviria</taxon>
        <taxon>Bamfordvirae</taxon>
        <taxon>Nucleocytoviricota</taxon>
        <taxon>Megaviricetes</taxon>
        <taxon>Imitervirales</taxon>
        <taxon>Mimiviridae</taxon>
        <taxon>Klosneuvirinae</taxon>
    </lineage>
</organism>
<protein>
    <submittedName>
        <fullName evidence="1">Uncharacterized protein</fullName>
    </submittedName>
</protein>
<evidence type="ECO:0000313" key="1">
    <source>
        <dbReference type="EMBL" id="AYV84276.1"/>
    </source>
</evidence>
<sequence length="73" mass="8517">MKKYWEMSVSIEGRRSRNVFMRENGEGLVLIAESDRMSIAMKKPVRPRPALQWTSIGRVIFDSVWGMVLYIVL</sequence>
<reference evidence="1" key="1">
    <citation type="submission" date="2018-10" db="EMBL/GenBank/DDBJ databases">
        <title>Hidden diversity of soil giant viruses.</title>
        <authorList>
            <person name="Schulz F."/>
            <person name="Alteio L."/>
            <person name="Goudeau D."/>
            <person name="Ryan E.M."/>
            <person name="Malmstrom R.R."/>
            <person name="Blanchard J."/>
            <person name="Woyke T."/>
        </authorList>
    </citation>
    <scope>NUCLEOTIDE SEQUENCE</scope>
    <source>
        <strain evidence="1">HYV1</strain>
    </source>
</reference>